<evidence type="ECO:0000259" key="1">
    <source>
        <dbReference type="Pfam" id="PF00326"/>
    </source>
</evidence>
<keyword evidence="3" id="KW-1185">Reference proteome</keyword>
<sequence>MPSTRKARACGAGLKGNTPLSVGRSPVYYVQNATTRTLILHGEEAIRVPLDQAQEFYDALWKRGVPVERVVYPRAGHFPGEPGQVLDLFNREITWCGRYVW</sequence>
<organism evidence="2 3">
    <name type="scientific">Methanoculleus frigidifontis</name>
    <dbReference type="NCBI Taxonomy" id="2584085"/>
    <lineage>
        <taxon>Archaea</taxon>
        <taxon>Methanobacteriati</taxon>
        <taxon>Methanobacteriota</taxon>
        <taxon>Stenosarchaea group</taxon>
        <taxon>Methanomicrobia</taxon>
        <taxon>Methanomicrobiales</taxon>
        <taxon>Methanomicrobiaceae</taxon>
        <taxon>Methanoculleus</taxon>
    </lineage>
</organism>
<accession>A0ABT8M7C4</accession>
<proteinExistence type="predicted"/>
<evidence type="ECO:0000313" key="2">
    <source>
        <dbReference type="EMBL" id="MDN7023833.1"/>
    </source>
</evidence>
<name>A0ABT8M7C4_9EURY</name>
<comment type="caution">
    <text evidence="2">The sequence shown here is derived from an EMBL/GenBank/DDBJ whole genome shotgun (WGS) entry which is preliminary data.</text>
</comment>
<dbReference type="Pfam" id="PF00326">
    <property type="entry name" value="Peptidase_S9"/>
    <property type="match status" value="1"/>
</dbReference>
<dbReference type="SUPFAM" id="SSF53474">
    <property type="entry name" value="alpha/beta-Hydrolases"/>
    <property type="match status" value="1"/>
</dbReference>
<dbReference type="EMBL" id="VCYH01000001">
    <property type="protein sequence ID" value="MDN7023833.1"/>
    <property type="molecule type" value="Genomic_DNA"/>
</dbReference>
<gene>
    <name evidence="2" type="ORF">FGU65_02805</name>
</gene>
<dbReference type="Proteomes" id="UP001168338">
    <property type="component" value="Unassembled WGS sequence"/>
</dbReference>
<dbReference type="InterPro" id="IPR029058">
    <property type="entry name" value="AB_hydrolase_fold"/>
</dbReference>
<feature type="domain" description="Peptidase S9 prolyl oligopeptidase catalytic" evidence="1">
    <location>
        <begin position="23"/>
        <end position="99"/>
    </location>
</feature>
<evidence type="ECO:0000313" key="3">
    <source>
        <dbReference type="Proteomes" id="UP001168338"/>
    </source>
</evidence>
<dbReference type="Gene3D" id="3.40.50.1820">
    <property type="entry name" value="alpha/beta hydrolase"/>
    <property type="match status" value="1"/>
</dbReference>
<dbReference type="InterPro" id="IPR001375">
    <property type="entry name" value="Peptidase_S9_cat"/>
</dbReference>
<reference evidence="2" key="1">
    <citation type="submission" date="2019-05" db="EMBL/GenBank/DDBJ databases">
        <title>Methanoculleus sp. FWC-SCC1, a methanogenic archaeon isolated from deep marine cold seep.</title>
        <authorList>
            <person name="Chen Y.-W."/>
            <person name="Chen S.-C."/>
            <person name="Teng N.-H."/>
            <person name="Lai M.-C."/>
        </authorList>
    </citation>
    <scope>NUCLEOTIDE SEQUENCE</scope>
    <source>
        <strain evidence="2">FWC-SCC1</strain>
    </source>
</reference>
<protein>
    <recommendedName>
        <fullName evidence="1">Peptidase S9 prolyl oligopeptidase catalytic domain-containing protein</fullName>
    </recommendedName>
</protein>